<organism evidence="11 12">
    <name type="scientific">Rhodotorula diobovata</name>
    <dbReference type="NCBI Taxonomy" id="5288"/>
    <lineage>
        <taxon>Eukaryota</taxon>
        <taxon>Fungi</taxon>
        <taxon>Dikarya</taxon>
        <taxon>Basidiomycota</taxon>
        <taxon>Pucciniomycotina</taxon>
        <taxon>Microbotryomycetes</taxon>
        <taxon>Sporidiobolales</taxon>
        <taxon>Sporidiobolaceae</taxon>
        <taxon>Rhodotorula</taxon>
    </lineage>
</organism>
<dbReference type="Proteomes" id="UP000311382">
    <property type="component" value="Unassembled WGS sequence"/>
</dbReference>
<evidence type="ECO:0000256" key="9">
    <source>
        <dbReference type="ARBA" id="ARBA00023242"/>
    </source>
</evidence>
<evidence type="ECO:0000256" key="6">
    <source>
        <dbReference type="ARBA" id="ARBA00022741"/>
    </source>
</evidence>
<dbReference type="GO" id="GO:0005634">
    <property type="term" value="C:nucleus"/>
    <property type="evidence" value="ECO:0007669"/>
    <property type="project" value="UniProtKB-SubCell"/>
</dbReference>
<evidence type="ECO:0000313" key="12">
    <source>
        <dbReference type="Proteomes" id="UP000311382"/>
    </source>
</evidence>
<evidence type="ECO:0000256" key="5">
    <source>
        <dbReference type="ARBA" id="ARBA00022679"/>
    </source>
</evidence>
<dbReference type="GO" id="GO:0004017">
    <property type="term" value="F:AMP kinase activity"/>
    <property type="evidence" value="ECO:0007669"/>
    <property type="project" value="UniProtKB-UniRule"/>
</dbReference>
<feature type="binding site" evidence="10">
    <location>
        <position position="20"/>
    </location>
    <ligand>
        <name>ATP</name>
        <dbReference type="ChEBI" id="CHEBI:30616"/>
    </ligand>
</feature>
<comment type="similarity">
    <text evidence="10">Belongs to the adenylate kinase family. AK6 subfamily.</text>
</comment>
<feature type="region of interest" description="NMPbind" evidence="10">
    <location>
        <begin position="45"/>
        <end position="68"/>
    </location>
</feature>
<dbReference type="GO" id="GO:0042274">
    <property type="term" value="P:ribosomal small subunit biogenesis"/>
    <property type="evidence" value="ECO:0007669"/>
    <property type="project" value="UniProtKB-UniRule"/>
</dbReference>
<keyword evidence="6 10" id="KW-0547">Nucleotide-binding</keyword>
<feature type="binding site" evidence="10">
    <location>
        <position position="121"/>
    </location>
    <ligand>
        <name>ATP</name>
        <dbReference type="ChEBI" id="CHEBI:30616"/>
    </ligand>
</feature>
<evidence type="ECO:0000256" key="8">
    <source>
        <dbReference type="ARBA" id="ARBA00022840"/>
    </source>
</evidence>
<comment type="function">
    <text evidence="10">Broad-specificity nucleoside monophosphate (NMP) kinase that catalyzes the reversible transfer of the terminal phosphate group between nucleoside triphosphates and monophosphates. Has also ATPase activity. Involved in the late cytoplasmic maturation steps of the 40S ribosomal particles, specifically 18S rRNA maturation. While NMP activity is not required for ribosome maturation, ATPase activity is. Associates transiently with small ribosomal subunit protein uS11. ATP hydrolysis breaks the interaction with uS11. May temporarily remove uS11 from the ribosome to enable a conformational change of the ribosomal RNA that is needed for the final maturation step of the small ribosomal subunit. Its NMP activity may have a role in nuclear energy homeostasis.</text>
</comment>
<dbReference type="OrthoDB" id="10251185at2759"/>
<dbReference type="EC" id="2.7.4.3" evidence="10"/>
<sequence>MTDREWPNVLITGTPGTGKTTHAALLVDALQQAPETSPAPWQHLNVGDFVKEKGCHQGWNEEWQSWDVDEDRLLDELELVQGQGAKVLDWHTCDIFPERWIDLVVVLRCDHAKLWERLEKRGYKLNKIQENNEAEIMEVILQDARESYAEEIVVELRSESTEEMEENVQRIVQWVQGWRANNAADSGDDEA</sequence>
<comment type="caution">
    <text evidence="11">The sequence shown here is derived from an EMBL/GenBank/DDBJ whole genome shotgun (WGS) entry which is preliminary data.</text>
</comment>
<dbReference type="AlphaFoldDB" id="A0A5C5FUV7"/>
<feature type="binding site" evidence="10">
    <location>
        <position position="19"/>
    </location>
    <ligand>
        <name>ATP</name>
        <dbReference type="ChEBI" id="CHEBI:30616"/>
    </ligand>
</feature>
<feature type="binding site" evidence="10">
    <location>
        <position position="18"/>
    </location>
    <ligand>
        <name>ATP</name>
        <dbReference type="ChEBI" id="CHEBI:30616"/>
    </ligand>
</feature>
<dbReference type="HAMAP" id="MF_00039">
    <property type="entry name" value="Adenylate_kinase_AK6"/>
    <property type="match status" value="1"/>
</dbReference>
<dbReference type="EMBL" id="SOZI01000085">
    <property type="protein sequence ID" value="TNY19784.1"/>
    <property type="molecule type" value="Genomic_DNA"/>
</dbReference>
<dbReference type="PANTHER" id="PTHR12595:SF0">
    <property type="entry name" value="ADENYLATE KINASE ISOENZYME 6"/>
    <property type="match status" value="1"/>
</dbReference>
<feature type="binding site" evidence="10">
    <location>
        <position position="16"/>
    </location>
    <ligand>
        <name>ATP</name>
        <dbReference type="ChEBI" id="CHEBI:30616"/>
    </ligand>
</feature>
<keyword evidence="8 10" id="KW-0067">ATP-binding</keyword>
<proteinExistence type="inferred from homology"/>
<dbReference type="InterPro" id="IPR027417">
    <property type="entry name" value="P-loop_NTPase"/>
</dbReference>
<keyword evidence="2 10" id="KW-0963">Cytoplasm</keyword>
<feature type="binding site" evidence="10">
    <location>
        <position position="21"/>
    </location>
    <ligand>
        <name>ATP</name>
        <dbReference type="ChEBI" id="CHEBI:30616"/>
    </ligand>
</feature>
<comment type="catalytic activity">
    <reaction evidence="10">
        <text>ATP + H2O = ADP + phosphate + H(+)</text>
        <dbReference type="Rhea" id="RHEA:13065"/>
        <dbReference type="ChEBI" id="CHEBI:15377"/>
        <dbReference type="ChEBI" id="CHEBI:15378"/>
        <dbReference type="ChEBI" id="CHEBI:30616"/>
        <dbReference type="ChEBI" id="CHEBI:43474"/>
        <dbReference type="ChEBI" id="CHEBI:456216"/>
    </reaction>
</comment>
<keyword evidence="4 10" id="KW-0698">rRNA processing</keyword>
<comment type="catalytic activity">
    <reaction evidence="1 10">
        <text>AMP + ATP = 2 ADP</text>
        <dbReference type="Rhea" id="RHEA:12973"/>
        <dbReference type="ChEBI" id="CHEBI:30616"/>
        <dbReference type="ChEBI" id="CHEBI:456215"/>
        <dbReference type="ChEBI" id="CHEBI:456216"/>
        <dbReference type="EC" id="2.7.4.3"/>
    </reaction>
</comment>
<dbReference type="FunFam" id="3.40.50.300:FF:000372">
    <property type="entry name" value="Adenylate kinase isoenzyme 6 homolog"/>
    <property type="match status" value="1"/>
</dbReference>
<accession>A0A5C5FUV7</accession>
<keyword evidence="7 10" id="KW-0418">Kinase</keyword>
<evidence type="ECO:0000256" key="7">
    <source>
        <dbReference type="ARBA" id="ARBA00022777"/>
    </source>
</evidence>
<feature type="region of interest" description="LID" evidence="10">
    <location>
        <begin position="120"/>
        <end position="130"/>
    </location>
</feature>
<comment type="subunit">
    <text evidence="10">Interacts with small ribosomal subunit protein uS11. Not a structural component of 43S pre-ribosomes, but transiently interacts with them by binding to uS11.</text>
</comment>
<name>A0A5C5FUV7_9BASI</name>
<protein>
    <recommendedName>
        <fullName evidence="10">Adenylate kinase isoenzyme 6 homolog</fullName>
        <shortName evidence="10">AK6</shortName>
        <ecNumber evidence="10">2.7.4.3</ecNumber>
    </recommendedName>
    <alternativeName>
        <fullName evidence="10">Dual activity adenylate kinase/ATPase</fullName>
        <shortName evidence="10">AK/ATPase</shortName>
    </alternativeName>
</protein>
<dbReference type="GO" id="GO:0006364">
    <property type="term" value="P:rRNA processing"/>
    <property type="evidence" value="ECO:0007669"/>
    <property type="project" value="UniProtKB-KW"/>
</dbReference>
<reference evidence="11 12" key="1">
    <citation type="submission" date="2019-03" db="EMBL/GenBank/DDBJ databases">
        <title>Rhodosporidium diobovatum UCD-FST 08-225 genome sequencing, assembly, and annotation.</title>
        <authorList>
            <person name="Fakankun I.U."/>
            <person name="Fristensky B."/>
            <person name="Levin D.B."/>
        </authorList>
    </citation>
    <scope>NUCLEOTIDE SEQUENCE [LARGE SCALE GENOMIC DNA]</scope>
    <source>
        <strain evidence="11 12">UCD-FST 08-225</strain>
    </source>
</reference>
<dbReference type="PANTHER" id="PTHR12595">
    <property type="entry name" value="POS9-ACTIVATING FACTOR FAP7-RELATED"/>
    <property type="match status" value="1"/>
</dbReference>
<dbReference type="GO" id="GO:0005524">
    <property type="term" value="F:ATP binding"/>
    <property type="evidence" value="ECO:0007669"/>
    <property type="project" value="UniProtKB-KW"/>
</dbReference>
<dbReference type="GO" id="GO:0005737">
    <property type="term" value="C:cytoplasm"/>
    <property type="evidence" value="ECO:0007669"/>
    <property type="project" value="UniProtKB-SubCell"/>
</dbReference>
<dbReference type="STRING" id="5288.A0A5C5FUV7"/>
<dbReference type="InterPro" id="IPR020618">
    <property type="entry name" value="Adenyl_kinase_AK6"/>
</dbReference>
<evidence type="ECO:0000256" key="3">
    <source>
        <dbReference type="ARBA" id="ARBA00022517"/>
    </source>
</evidence>
<evidence type="ECO:0000256" key="4">
    <source>
        <dbReference type="ARBA" id="ARBA00022552"/>
    </source>
</evidence>
<dbReference type="Pfam" id="PF13238">
    <property type="entry name" value="AAA_18"/>
    <property type="match status" value="1"/>
</dbReference>
<evidence type="ECO:0000256" key="10">
    <source>
        <dbReference type="HAMAP-Rule" id="MF_03173"/>
    </source>
</evidence>
<keyword evidence="11" id="KW-0378">Hydrolase</keyword>
<dbReference type="Gene3D" id="3.40.50.300">
    <property type="entry name" value="P-loop containing nucleotide triphosphate hydrolases"/>
    <property type="match status" value="1"/>
</dbReference>
<evidence type="ECO:0000256" key="2">
    <source>
        <dbReference type="ARBA" id="ARBA00022490"/>
    </source>
</evidence>
<keyword evidence="12" id="KW-1185">Reference proteome</keyword>
<dbReference type="GO" id="GO:0016887">
    <property type="term" value="F:ATP hydrolysis activity"/>
    <property type="evidence" value="ECO:0007669"/>
    <property type="project" value="UniProtKB-UniRule"/>
</dbReference>
<dbReference type="SUPFAM" id="SSF52540">
    <property type="entry name" value="P-loop containing nucleoside triphosphate hydrolases"/>
    <property type="match status" value="1"/>
</dbReference>
<gene>
    <name evidence="11" type="ORF">DMC30DRAFT_288284</name>
</gene>
<keyword evidence="3 10" id="KW-0690">Ribosome biogenesis</keyword>
<comment type="subcellular location">
    <subcellularLocation>
        <location evidence="10">Cytoplasm</location>
    </subcellularLocation>
    <subcellularLocation>
        <location evidence="10">Nucleus</location>
    </subcellularLocation>
</comment>
<evidence type="ECO:0000256" key="1">
    <source>
        <dbReference type="ARBA" id="ARBA00000582"/>
    </source>
</evidence>
<evidence type="ECO:0000313" key="11">
    <source>
        <dbReference type="EMBL" id="TNY19784.1"/>
    </source>
</evidence>
<keyword evidence="9 10" id="KW-0539">Nucleus</keyword>
<comment type="caution">
    <text evidence="10">Lacks conserved residue(s) required for the propagation of feature annotation.</text>
</comment>
<keyword evidence="5 10" id="KW-0808">Transferase</keyword>